<dbReference type="EMBL" id="DS113232">
    <property type="protein sequence ID" value="EAY17321.1"/>
    <property type="molecule type" value="Genomic_DNA"/>
</dbReference>
<dbReference type="GO" id="GO:0003341">
    <property type="term" value="P:cilium movement"/>
    <property type="evidence" value="ECO:0000318"/>
    <property type="project" value="GO_Central"/>
</dbReference>
<proteinExistence type="predicted"/>
<dbReference type="InParanoid" id="A2DQN7"/>
<dbReference type="OrthoDB" id="199930at2759"/>
<dbReference type="SMR" id="A2DQN7"/>
<evidence type="ECO:0000256" key="1">
    <source>
        <dbReference type="PROSITE-ProRule" id="PRU00339"/>
    </source>
</evidence>
<protein>
    <submittedName>
        <fullName evidence="2">TPR Domain containing protein</fullName>
    </submittedName>
</protein>
<dbReference type="SUPFAM" id="SSF48452">
    <property type="entry name" value="TPR-like"/>
    <property type="match status" value="1"/>
</dbReference>
<dbReference type="InterPro" id="IPR019734">
    <property type="entry name" value="TPR_rpt"/>
</dbReference>
<sequence>MNDYKRFVEQGNTFCYQREYSKAIAAYTSAIQLNPHPSALAIIYENRAYCYIKLEMLHKAKADMLAAQDMNAANFITPTTQVSEIYEDSFFHKTYVPPKIQNAFMHLQHLASLHYLTTNSEKIDESDENKKNILTIRGDAFAESQQYKEAVLDYTNARKYNDDPNFLASLAYFAVLSNQTELAQETIKQCKEKNVQCHLAEGVLDLINFKYKSAYEHFDQLDGVNDAYKYKTYIHYAFGNVSKAYSCSRNCFSQDGIFVYTQHCLRIITSNDLPSYFNGKNGSYTLANFLIAGIYKSLASPIEEVPVDLYIPHDVLMNPNTFADLSLPEAKFPDNFVDSATEQSEVDLLIRIAAKIHISAAPGKRERVCCGLALIQVVQMLLSQKVTLATCVAQICHWLRLSDPTSFLDYRKNEPLKIFLHNGSFDTVLDCYSSSVFNFLKNRLQKPFGSTLPLRQGQKDLGTAMESAECPDDLSDIFKNQIDISVSETVSIFYSRDIYGYNFGLSVQPPSPSMMMNLDVIWCGLLSMISSRNVSKESTAKFVEKATEFLFSWMFSSPLMTMNDVVGAILFRALMWAFFGADVIKETPEPIVMHVDAVLTNFAPLYQMYMLPHIKISSEGQTVDRLPSVLQAFPSYVHRIRSLLNIGSEEIPETFDFRKAIQPVYCTGPLGSAMDI</sequence>
<dbReference type="GO" id="GO:0036159">
    <property type="term" value="P:inner dynein arm assembly"/>
    <property type="evidence" value="ECO:0000318"/>
    <property type="project" value="GO_Central"/>
</dbReference>
<dbReference type="InterPro" id="IPR011990">
    <property type="entry name" value="TPR-like_helical_dom_sf"/>
</dbReference>
<name>A2DQN7_TRIV3</name>
<keyword evidence="3" id="KW-1185">Reference proteome</keyword>
<dbReference type="VEuPathDB" id="TrichDB:TVAGG3_0480450"/>
<keyword evidence="1" id="KW-0802">TPR repeat</keyword>
<dbReference type="PANTHER" id="PTHR46492">
    <property type="entry name" value="DYNEIN ASSEMBLY FACTOR 4, AXONEMAL"/>
    <property type="match status" value="1"/>
</dbReference>
<dbReference type="VEuPathDB" id="TrichDB:TVAG_266840"/>
<dbReference type="SMART" id="SM00028">
    <property type="entry name" value="TPR"/>
    <property type="match status" value="3"/>
</dbReference>
<accession>A2DQN7</accession>
<reference evidence="2" key="1">
    <citation type="submission" date="2006-10" db="EMBL/GenBank/DDBJ databases">
        <authorList>
            <person name="Amadeo P."/>
            <person name="Zhao Q."/>
            <person name="Wortman J."/>
            <person name="Fraser-Liggett C."/>
            <person name="Carlton J."/>
        </authorList>
    </citation>
    <scope>NUCLEOTIDE SEQUENCE</scope>
    <source>
        <strain evidence="2">G3</strain>
    </source>
</reference>
<dbReference type="AlphaFoldDB" id="A2DQN7"/>
<feature type="repeat" description="TPR" evidence="1">
    <location>
        <begin position="4"/>
        <end position="37"/>
    </location>
</feature>
<evidence type="ECO:0000313" key="3">
    <source>
        <dbReference type="Proteomes" id="UP000001542"/>
    </source>
</evidence>
<gene>
    <name evidence="2" type="ORF">TVAG_266840</name>
</gene>
<organism evidence="2 3">
    <name type="scientific">Trichomonas vaginalis (strain ATCC PRA-98 / G3)</name>
    <dbReference type="NCBI Taxonomy" id="412133"/>
    <lineage>
        <taxon>Eukaryota</taxon>
        <taxon>Metamonada</taxon>
        <taxon>Parabasalia</taxon>
        <taxon>Trichomonadida</taxon>
        <taxon>Trichomonadidae</taxon>
        <taxon>Trichomonas</taxon>
    </lineage>
</organism>
<dbReference type="PANTHER" id="PTHR46492:SF1">
    <property type="entry name" value="DYNEIN AXONEMAL ASSEMBLY FACTOR 4"/>
    <property type="match status" value="1"/>
</dbReference>
<dbReference type="KEGG" id="tva:4775338"/>
<dbReference type="InterPro" id="IPR052004">
    <property type="entry name" value="Dynein_assembly_factor_4"/>
</dbReference>
<dbReference type="GO" id="GO:0036158">
    <property type="term" value="P:outer dynein arm assembly"/>
    <property type="evidence" value="ECO:0000318"/>
    <property type="project" value="GO_Central"/>
</dbReference>
<dbReference type="RefSeq" id="XP_001329544.1">
    <property type="nucleotide sequence ID" value="XM_001329509.1"/>
</dbReference>
<dbReference type="Proteomes" id="UP000001542">
    <property type="component" value="Unassembled WGS sequence"/>
</dbReference>
<reference evidence="2" key="2">
    <citation type="journal article" date="2007" name="Science">
        <title>Draft genome sequence of the sexually transmitted pathogen Trichomonas vaginalis.</title>
        <authorList>
            <person name="Carlton J.M."/>
            <person name="Hirt R.P."/>
            <person name="Silva J.C."/>
            <person name="Delcher A.L."/>
            <person name="Schatz M."/>
            <person name="Zhao Q."/>
            <person name="Wortman J.R."/>
            <person name="Bidwell S.L."/>
            <person name="Alsmark U.C.M."/>
            <person name="Besteiro S."/>
            <person name="Sicheritz-Ponten T."/>
            <person name="Noel C.J."/>
            <person name="Dacks J.B."/>
            <person name="Foster P.G."/>
            <person name="Simillion C."/>
            <person name="Van de Peer Y."/>
            <person name="Miranda-Saavedra D."/>
            <person name="Barton G.J."/>
            <person name="Westrop G.D."/>
            <person name="Mueller S."/>
            <person name="Dessi D."/>
            <person name="Fiori P.L."/>
            <person name="Ren Q."/>
            <person name="Paulsen I."/>
            <person name="Zhang H."/>
            <person name="Bastida-Corcuera F.D."/>
            <person name="Simoes-Barbosa A."/>
            <person name="Brown M.T."/>
            <person name="Hayes R.D."/>
            <person name="Mukherjee M."/>
            <person name="Okumura C.Y."/>
            <person name="Schneider R."/>
            <person name="Smith A.J."/>
            <person name="Vanacova S."/>
            <person name="Villalvazo M."/>
            <person name="Haas B.J."/>
            <person name="Pertea M."/>
            <person name="Feldblyum T.V."/>
            <person name="Utterback T.R."/>
            <person name="Shu C.L."/>
            <person name="Osoegawa K."/>
            <person name="de Jong P.J."/>
            <person name="Hrdy I."/>
            <person name="Horvathova L."/>
            <person name="Zubacova Z."/>
            <person name="Dolezal P."/>
            <person name="Malik S.B."/>
            <person name="Logsdon J.M. Jr."/>
            <person name="Henze K."/>
            <person name="Gupta A."/>
            <person name="Wang C.C."/>
            <person name="Dunne R.L."/>
            <person name="Upcroft J.A."/>
            <person name="Upcroft P."/>
            <person name="White O."/>
            <person name="Salzberg S.L."/>
            <person name="Tang P."/>
            <person name="Chiu C.-H."/>
            <person name="Lee Y.-S."/>
            <person name="Embley T.M."/>
            <person name="Coombs G.H."/>
            <person name="Mottram J.C."/>
            <person name="Tachezy J."/>
            <person name="Fraser-Liggett C.M."/>
            <person name="Johnson P.J."/>
        </authorList>
    </citation>
    <scope>NUCLEOTIDE SEQUENCE [LARGE SCALE GENOMIC DNA]</scope>
    <source>
        <strain evidence="2">G3</strain>
    </source>
</reference>
<dbReference type="Gene3D" id="1.25.40.10">
    <property type="entry name" value="Tetratricopeptide repeat domain"/>
    <property type="match status" value="1"/>
</dbReference>
<evidence type="ECO:0000313" key="2">
    <source>
        <dbReference type="EMBL" id="EAY17321.1"/>
    </source>
</evidence>
<dbReference type="PROSITE" id="PS50005">
    <property type="entry name" value="TPR"/>
    <property type="match status" value="1"/>
</dbReference>